<dbReference type="Proteomes" id="UP000234198">
    <property type="component" value="Unassembled WGS sequence"/>
</dbReference>
<dbReference type="PANTHER" id="PTHR42771:SF2">
    <property type="entry name" value="IRON(3+)-HYDROXAMATE IMPORT ATP-BINDING PROTEIN FHUC"/>
    <property type="match status" value="1"/>
</dbReference>
<dbReference type="AlphaFoldDB" id="A0A2I1I2P3"/>
<dbReference type="InterPro" id="IPR003593">
    <property type="entry name" value="AAA+_ATPase"/>
</dbReference>
<dbReference type="InterPro" id="IPR027417">
    <property type="entry name" value="P-loop_NTPase"/>
</dbReference>
<accession>A0A2I1I2P3</accession>
<keyword evidence="5" id="KW-0547">Nucleotide-binding</keyword>
<evidence type="ECO:0000256" key="2">
    <source>
        <dbReference type="ARBA" id="ARBA00022448"/>
    </source>
</evidence>
<sequence>MTKSVVNRGLSARDIVVGYGKNAPILEGLTLDVLPGELTVIVGPNACGKSTLLRSLARVLGVRSGVVELDGQSVGDMNQKALARRLGLLAQSSVAPGDMLVEDLVARGRYPYQSLVHQWSSRDDEAVARAMRDAGVRDLVGRRVGELSGGQRQRVWIAMSLAQETDILLLDEPTTYLDLNHQLEVLRLAERMQRAGTTVVAVLHDLHLAFRYATHLVFMKDGQIVAQGAPTSVVTPELVERVFGVACRIIDDPETGAPLVIPRR</sequence>
<dbReference type="RefSeq" id="WP_007590446.1">
    <property type="nucleotide sequence ID" value="NZ_PKKM01000001.1"/>
</dbReference>
<keyword evidence="7" id="KW-0408">Iron</keyword>
<protein>
    <submittedName>
        <fullName evidence="11">ABC transporter ATP-binding protein</fullName>
    </submittedName>
</protein>
<dbReference type="GO" id="GO:0005886">
    <property type="term" value="C:plasma membrane"/>
    <property type="evidence" value="ECO:0007669"/>
    <property type="project" value="UniProtKB-SubCell"/>
</dbReference>
<comment type="caution">
    <text evidence="11">The sequence shown here is derived from an EMBL/GenBank/DDBJ whole genome shotgun (WGS) entry which is preliminary data.</text>
</comment>
<evidence type="ECO:0000256" key="9">
    <source>
        <dbReference type="ARBA" id="ARBA00023136"/>
    </source>
</evidence>
<reference evidence="11 12" key="1">
    <citation type="submission" date="2017-12" db="EMBL/GenBank/DDBJ databases">
        <title>Phylogenetic diversity of female urinary microbiome.</title>
        <authorList>
            <person name="Thomas-White K."/>
            <person name="Wolfe A.J."/>
        </authorList>
    </citation>
    <scope>NUCLEOTIDE SEQUENCE [LARGE SCALE GENOMIC DNA]</scope>
    <source>
        <strain evidence="11 12">UMB0018</strain>
    </source>
</reference>
<feature type="domain" description="ABC transporter" evidence="10">
    <location>
        <begin position="10"/>
        <end position="246"/>
    </location>
</feature>
<evidence type="ECO:0000256" key="8">
    <source>
        <dbReference type="ARBA" id="ARBA00023065"/>
    </source>
</evidence>
<evidence type="ECO:0000256" key="1">
    <source>
        <dbReference type="ARBA" id="ARBA00004202"/>
    </source>
</evidence>
<dbReference type="InterPro" id="IPR003439">
    <property type="entry name" value="ABC_transporter-like_ATP-bd"/>
</dbReference>
<keyword evidence="2" id="KW-0813">Transport</keyword>
<evidence type="ECO:0000313" key="11">
    <source>
        <dbReference type="EMBL" id="PKY65390.1"/>
    </source>
</evidence>
<dbReference type="SUPFAM" id="SSF52540">
    <property type="entry name" value="P-loop containing nucleoside triphosphate hydrolases"/>
    <property type="match status" value="1"/>
</dbReference>
<dbReference type="CDD" id="cd03214">
    <property type="entry name" value="ABC_Iron-Siderophores_B12_Hemin"/>
    <property type="match status" value="1"/>
</dbReference>
<proteinExistence type="predicted"/>
<comment type="subcellular location">
    <subcellularLocation>
        <location evidence="1">Cell membrane</location>
        <topology evidence="1">Peripheral membrane protein</topology>
    </subcellularLocation>
</comment>
<dbReference type="EMBL" id="PKKM01000001">
    <property type="protein sequence ID" value="PKY65390.1"/>
    <property type="molecule type" value="Genomic_DNA"/>
</dbReference>
<evidence type="ECO:0000256" key="3">
    <source>
        <dbReference type="ARBA" id="ARBA00022475"/>
    </source>
</evidence>
<dbReference type="PROSITE" id="PS00211">
    <property type="entry name" value="ABC_TRANSPORTER_1"/>
    <property type="match status" value="1"/>
</dbReference>
<evidence type="ECO:0000256" key="7">
    <source>
        <dbReference type="ARBA" id="ARBA00023004"/>
    </source>
</evidence>
<name>A0A2I1I2P3_9ACTO</name>
<dbReference type="GO" id="GO:0006826">
    <property type="term" value="P:iron ion transport"/>
    <property type="evidence" value="ECO:0007669"/>
    <property type="project" value="UniProtKB-KW"/>
</dbReference>
<evidence type="ECO:0000256" key="6">
    <source>
        <dbReference type="ARBA" id="ARBA00022840"/>
    </source>
</evidence>
<keyword evidence="3" id="KW-1003">Cell membrane</keyword>
<dbReference type="SMART" id="SM00382">
    <property type="entry name" value="AAA"/>
    <property type="match status" value="1"/>
</dbReference>
<dbReference type="GO" id="GO:0005524">
    <property type="term" value="F:ATP binding"/>
    <property type="evidence" value="ECO:0007669"/>
    <property type="project" value="UniProtKB-KW"/>
</dbReference>
<evidence type="ECO:0000256" key="5">
    <source>
        <dbReference type="ARBA" id="ARBA00022741"/>
    </source>
</evidence>
<organism evidence="11 12">
    <name type="scientific">Schaalia odontolytica</name>
    <dbReference type="NCBI Taxonomy" id="1660"/>
    <lineage>
        <taxon>Bacteria</taxon>
        <taxon>Bacillati</taxon>
        <taxon>Actinomycetota</taxon>
        <taxon>Actinomycetes</taxon>
        <taxon>Actinomycetales</taxon>
        <taxon>Actinomycetaceae</taxon>
        <taxon>Schaalia</taxon>
    </lineage>
</organism>
<dbReference type="Pfam" id="PF00005">
    <property type="entry name" value="ABC_tran"/>
    <property type="match status" value="1"/>
</dbReference>
<gene>
    <name evidence="11" type="primary">fecE</name>
    <name evidence="11" type="ORF">CYJ22_00395</name>
</gene>
<keyword evidence="8" id="KW-0406">Ion transport</keyword>
<dbReference type="PANTHER" id="PTHR42771">
    <property type="entry name" value="IRON(3+)-HYDROXAMATE IMPORT ATP-BINDING PROTEIN FHUC"/>
    <property type="match status" value="1"/>
</dbReference>
<dbReference type="PROSITE" id="PS50893">
    <property type="entry name" value="ABC_TRANSPORTER_2"/>
    <property type="match status" value="1"/>
</dbReference>
<keyword evidence="6 11" id="KW-0067">ATP-binding</keyword>
<keyword evidence="9" id="KW-0472">Membrane</keyword>
<dbReference type="InterPro" id="IPR017871">
    <property type="entry name" value="ABC_transporter-like_CS"/>
</dbReference>
<dbReference type="GO" id="GO:0016887">
    <property type="term" value="F:ATP hydrolysis activity"/>
    <property type="evidence" value="ECO:0007669"/>
    <property type="project" value="InterPro"/>
</dbReference>
<evidence type="ECO:0000256" key="4">
    <source>
        <dbReference type="ARBA" id="ARBA00022496"/>
    </source>
</evidence>
<dbReference type="FunFam" id="3.40.50.300:FF:000134">
    <property type="entry name" value="Iron-enterobactin ABC transporter ATP-binding protein"/>
    <property type="match status" value="1"/>
</dbReference>
<keyword evidence="4" id="KW-0410">Iron transport</keyword>
<evidence type="ECO:0000313" key="12">
    <source>
        <dbReference type="Proteomes" id="UP000234198"/>
    </source>
</evidence>
<dbReference type="Gene3D" id="3.40.50.300">
    <property type="entry name" value="P-loop containing nucleotide triphosphate hydrolases"/>
    <property type="match status" value="1"/>
</dbReference>
<evidence type="ECO:0000259" key="10">
    <source>
        <dbReference type="PROSITE" id="PS50893"/>
    </source>
</evidence>
<dbReference type="InterPro" id="IPR051535">
    <property type="entry name" value="Siderophore_ABC-ATPase"/>
</dbReference>